<feature type="domain" description="DUF4116" evidence="1">
    <location>
        <begin position="391"/>
        <end position="427"/>
    </location>
</feature>
<dbReference type="VEuPathDB" id="AmoebaDB:NAEGRDRAFT_70801"/>
<dbReference type="InParanoid" id="D2VPC0"/>
<organism evidence="3">
    <name type="scientific">Naegleria gruberi</name>
    <name type="common">Amoeba</name>
    <dbReference type="NCBI Taxonomy" id="5762"/>
    <lineage>
        <taxon>Eukaryota</taxon>
        <taxon>Discoba</taxon>
        <taxon>Heterolobosea</taxon>
        <taxon>Tetramitia</taxon>
        <taxon>Eutetramitia</taxon>
        <taxon>Vahlkampfiidae</taxon>
        <taxon>Naegleria</taxon>
    </lineage>
</organism>
<feature type="domain" description="DUF4116" evidence="1">
    <location>
        <begin position="290"/>
        <end position="337"/>
    </location>
</feature>
<sequence>MSYDDTDHFPQQHRWLTGKFQSQTKGKLKWMKRRDELFEKRSSFIPIEFCHDKELVLHMFKTIEIDAHVFDCIQADVIDNDLLVRIMNRLNDSSVRSEAIDNFIELFKRYNITLDGNSKEGKEFVSAYEMENGKYETALKLFIASGNVSNILRQDVDFIYDVFKHFNGDERMLHIVLYFCMADKDALLRFAEINPHVVACASQEFQQDENFLRELIDTNTDYLKHLIFATEHDKNSAKAKKCREILSNDSLRRKMENDEKFILHYCAVDPELFRLISPKLLVDKKFLFNILEKIEKCPFALSTVLNHIPEVMKSDFDIMLKAVKIDPISFMHASDQLMHDQEFVLKCLGRYSDLIFPMIPNEFLQDREFLMEMLEINGSLLEYAPSEFQDDEEMVLQALKSDGGSIDFVSTRLKNDRDFLLKAKKQTNLYVNLLSRAIVNDEFLLESLESPFVDDVYEEIEARGLRDNYDFMKEAIKRVYSYTELPDNFKALKEMSLLAISVDGRELKYVHHKDDLEVQKAAVNQNGYFIKQSQELLDYRLECAYFGCKI</sequence>
<dbReference type="EMBL" id="GG738886">
    <property type="protein sequence ID" value="EFC41328.1"/>
    <property type="molecule type" value="Genomic_DNA"/>
</dbReference>
<dbReference type="AlphaFoldDB" id="D2VPC0"/>
<dbReference type="Proteomes" id="UP000006671">
    <property type="component" value="Unassembled WGS sequence"/>
</dbReference>
<proteinExistence type="predicted"/>
<name>D2VPC0_NAEGR</name>
<evidence type="ECO:0000313" key="3">
    <source>
        <dbReference type="Proteomes" id="UP000006671"/>
    </source>
</evidence>
<evidence type="ECO:0000313" key="2">
    <source>
        <dbReference type="EMBL" id="EFC41328.1"/>
    </source>
</evidence>
<reference evidence="2 3" key="1">
    <citation type="journal article" date="2010" name="Cell">
        <title>The genome of Naegleria gruberi illuminates early eukaryotic versatility.</title>
        <authorList>
            <person name="Fritz-Laylin L.K."/>
            <person name="Prochnik S.E."/>
            <person name="Ginger M.L."/>
            <person name="Dacks J.B."/>
            <person name="Carpenter M.L."/>
            <person name="Field M.C."/>
            <person name="Kuo A."/>
            <person name="Paredez A."/>
            <person name="Chapman J."/>
            <person name="Pham J."/>
            <person name="Shu S."/>
            <person name="Neupane R."/>
            <person name="Cipriano M."/>
            <person name="Mancuso J."/>
            <person name="Tu H."/>
            <person name="Salamov A."/>
            <person name="Lindquist E."/>
            <person name="Shapiro H."/>
            <person name="Lucas S."/>
            <person name="Grigoriev I.V."/>
            <person name="Cande W.Z."/>
            <person name="Fulton C."/>
            <person name="Rokhsar D.S."/>
            <person name="Dawson S.C."/>
        </authorList>
    </citation>
    <scope>NUCLEOTIDE SEQUENCE [LARGE SCALE GENOMIC DNA]</scope>
    <source>
        <strain evidence="2 3">NEG-M</strain>
    </source>
</reference>
<dbReference type="KEGG" id="ngr:NAEGRDRAFT_70801"/>
<gene>
    <name evidence="2" type="ORF">NAEGRDRAFT_70801</name>
</gene>
<accession>D2VPC0</accession>
<keyword evidence="3" id="KW-1185">Reference proteome</keyword>
<dbReference type="RefSeq" id="XP_002674072.1">
    <property type="nucleotide sequence ID" value="XM_002674026.1"/>
</dbReference>
<evidence type="ECO:0000259" key="1">
    <source>
        <dbReference type="Pfam" id="PF13475"/>
    </source>
</evidence>
<dbReference type="GeneID" id="8850700"/>
<feature type="domain" description="DUF4116" evidence="1">
    <location>
        <begin position="340"/>
        <end position="389"/>
    </location>
</feature>
<dbReference type="Pfam" id="PF13475">
    <property type="entry name" value="DUF4116"/>
    <property type="match status" value="3"/>
</dbReference>
<dbReference type="InterPro" id="IPR025197">
    <property type="entry name" value="DUF4116"/>
</dbReference>
<protein>
    <submittedName>
        <fullName evidence="2">Predicted protein</fullName>
    </submittedName>
</protein>